<dbReference type="EC" id="2.3.2.27" evidence="2"/>
<evidence type="ECO:0000256" key="8">
    <source>
        <dbReference type="PROSITE-ProRule" id="PRU00175"/>
    </source>
</evidence>
<dbReference type="Pfam" id="PF13639">
    <property type="entry name" value="zf-RING_2"/>
    <property type="match status" value="1"/>
</dbReference>
<evidence type="ECO:0000256" key="7">
    <source>
        <dbReference type="ARBA" id="ARBA00022833"/>
    </source>
</evidence>
<protein>
    <recommendedName>
        <fullName evidence="2">RING-type E3 ubiquitin transferase</fullName>
        <ecNumber evidence="2">2.3.2.27</ecNumber>
    </recommendedName>
</protein>
<proteinExistence type="predicted"/>
<gene>
    <name evidence="11" type="ORF">ACJIZ3_001734</name>
</gene>
<evidence type="ECO:0000256" key="9">
    <source>
        <dbReference type="SAM" id="MobiDB-lite"/>
    </source>
</evidence>
<dbReference type="PANTHER" id="PTHR22937">
    <property type="entry name" value="E3 UBIQUITIN-PROTEIN LIGASE RNF165"/>
    <property type="match status" value="1"/>
</dbReference>
<feature type="region of interest" description="Disordered" evidence="9">
    <location>
        <begin position="1"/>
        <end position="243"/>
    </location>
</feature>
<evidence type="ECO:0000256" key="3">
    <source>
        <dbReference type="ARBA" id="ARBA00022679"/>
    </source>
</evidence>
<sequence length="479" mass="52631">MEGYSGKRGASGLMAPRKGHTIPFKDSATERDQNSQFCNRIGCSGRIKYTQNPKIGSTSDKGKCSQPSFHSSNGNKIIMNPSRNSPITTSAKKSYIDSKRKSSSQLELDPSESSRTLSSESKIQSESMKKSGKFTVTEVGSSSVSSNIGPRKIYHPKSESYNQNTPPASISKCSSMGPFSSSNGSRSESKSLGKEVMKQKVTQGESSLSRLGRKTSNGISISDSRPRSSASGEDSSSAVRTRRSMNLNTRWRLSYRQNGRNSLSVRENGLSQIFGNEITANVSSSGSSSFSFSTSNGDNSSATLPFNSSEFGFTRFMNHESLTRYNMDGFAEVLLALQRIEQNEELTREQVLALETSLFLSGLNLYDQHRDMRLDIDSMSYEELLALEEKMGTVSTAISEDALTKCLSRSMYEGNRRVTGSSDDGDDIKCTICQEEYVTGDEIGELKECEHGFHESCIIQWLRLKNWCPICKASASSTS</sequence>
<dbReference type="SUPFAM" id="SSF57850">
    <property type="entry name" value="RING/U-box"/>
    <property type="match status" value="1"/>
</dbReference>
<dbReference type="PROSITE" id="PS50089">
    <property type="entry name" value="ZF_RING_2"/>
    <property type="match status" value="1"/>
</dbReference>
<evidence type="ECO:0000256" key="5">
    <source>
        <dbReference type="ARBA" id="ARBA00022771"/>
    </source>
</evidence>
<keyword evidence="4" id="KW-0479">Metal-binding</keyword>
<dbReference type="Proteomes" id="UP001634393">
    <property type="component" value="Unassembled WGS sequence"/>
</dbReference>
<dbReference type="InterPro" id="IPR013083">
    <property type="entry name" value="Znf_RING/FYVE/PHD"/>
</dbReference>
<organism evidence="11 12">
    <name type="scientific">Penstemon smallii</name>
    <dbReference type="NCBI Taxonomy" id="265156"/>
    <lineage>
        <taxon>Eukaryota</taxon>
        <taxon>Viridiplantae</taxon>
        <taxon>Streptophyta</taxon>
        <taxon>Embryophyta</taxon>
        <taxon>Tracheophyta</taxon>
        <taxon>Spermatophyta</taxon>
        <taxon>Magnoliopsida</taxon>
        <taxon>eudicotyledons</taxon>
        <taxon>Gunneridae</taxon>
        <taxon>Pentapetalae</taxon>
        <taxon>asterids</taxon>
        <taxon>lamiids</taxon>
        <taxon>Lamiales</taxon>
        <taxon>Plantaginaceae</taxon>
        <taxon>Cheloneae</taxon>
        <taxon>Penstemon</taxon>
    </lineage>
</organism>
<reference evidence="11 12" key="1">
    <citation type="submission" date="2024-12" db="EMBL/GenBank/DDBJ databases">
        <title>The unique morphological basis and parallel evolutionary history of personate flowers in Penstemon.</title>
        <authorList>
            <person name="Depatie T.H."/>
            <person name="Wessinger C.A."/>
        </authorList>
    </citation>
    <scope>NUCLEOTIDE SEQUENCE [LARGE SCALE GENOMIC DNA]</scope>
    <source>
        <strain evidence="11">WTNN_2</strain>
        <tissue evidence="11">Leaf</tissue>
    </source>
</reference>
<dbReference type="InterPro" id="IPR001841">
    <property type="entry name" value="Znf_RING"/>
</dbReference>
<evidence type="ECO:0000256" key="4">
    <source>
        <dbReference type="ARBA" id="ARBA00022723"/>
    </source>
</evidence>
<keyword evidence="7" id="KW-0862">Zinc</keyword>
<feature type="compositionally biased region" description="Low complexity" evidence="9">
    <location>
        <begin position="174"/>
        <end position="186"/>
    </location>
</feature>
<feature type="compositionally biased region" description="Polar residues" evidence="9">
    <location>
        <begin position="200"/>
        <end position="218"/>
    </location>
</feature>
<feature type="compositionally biased region" description="Polar residues" evidence="9">
    <location>
        <begin position="159"/>
        <end position="173"/>
    </location>
</feature>
<evidence type="ECO:0000313" key="11">
    <source>
        <dbReference type="EMBL" id="KAL3844331.1"/>
    </source>
</evidence>
<evidence type="ECO:0000313" key="12">
    <source>
        <dbReference type="Proteomes" id="UP001634393"/>
    </source>
</evidence>
<feature type="domain" description="RING-type" evidence="10">
    <location>
        <begin position="430"/>
        <end position="472"/>
    </location>
</feature>
<evidence type="ECO:0000256" key="6">
    <source>
        <dbReference type="ARBA" id="ARBA00022786"/>
    </source>
</evidence>
<dbReference type="SMART" id="SM00184">
    <property type="entry name" value="RING"/>
    <property type="match status" value="1"/>
</dbReference>
<keyword evidence="3" id="KW-0808">Transferase</keyword>
<dbReference type="InterPro" id="IPR045191">
    <property type="entry name" value="MBR1/2-like"/>
</dbReference>
<dbReference type="GO" id="GO:0008270">
    <property type="term" value="F:zinc ion binding"/>
    <property type="evidence" value="ECO:0007669"/>
    <property type="project" value="UniProtKB-KW"/>
</dbReference>
<keyword evidence="6" id="KW-0833">Ubl conjugation pathway</keyword>
<keyword evidence="5 8" id="KW-0863">Zinc-finger</keyword>
<feature type="compositionally biased region" description="Low complexity" evidence="9">
    <location>
        <begin position="111"/>
        <end position="121"/>
    </location>
</feature>
<feature type="compositionally biased region" description="Basic and acidic residues" evidence="9">
    <location>
        <begin position="187"/>
        <end position="198"/>
    </location>
</feature>
<evidence type="ECO:0000256" key="1">
    <source>
        <dbReference type="ARBA" id="ARBA00000900"/>
    </source>
</evidence>
<feature type="compositionally biased region" description="Polar residues" evidence="9">
    <location>
        <begin position="49"/>
        <end position="92"/>
    </location>
</feature>
<comment type="catalytic activity">
    <reaction evidence="1">
        <text>S-ubiquitinyl-[E2 ubiquitin-conjugating enzyme]-L-cysteine + [acceptor protein]-L-lysine = [E2 ubiquitin-conjugating enzyme]-L-cysteine + N(6)-ubiquitinyl-[acceptor protein]-L-lysine.</text>
        <dbReference type="EC" id="2.3.2.27"/>
    </reaction>
</comment>
<dbReference type="GO" id="GO:0061630">
    <property type="term" value="F:ubiquitin protein ligase activity"/>
    <property type="evidence" value="ECO:0007669"/>
    <property type="project" value="UniProtKB-EC"/>
</dbReference>
<dbReference type="PANTHER" id="PTHR22937:SF136">
    <property type="entry name" value="RING-TYPE E3 UBIQUITIN TRANSFERASE"/>
    <property type="match status" value="1"/>
</dbReference>
<accession>A0ABD3U5W3</accession>
<keyword evidence="12" id="KW-1185">Reference proteome</keyword>
<dbReference type="AlphaFoldDB" id="A0ABD3U5W3"/>
<comment type="caution">
    <text evidence="11">The sequence shown here is derived from an EMBL/GenBank/DDBJ whole genome shotgun (WGS) entry which is preliminary data.</text>
</comment>
<evidence type="ECO:0000256" key="2">
    <source>
        <dbReference type="ARBA" id="ARBA00012483"/>
    </source>
</evidence>
<evidence type="ECO:0000259" key="10">
    <source>
        <dbReference type="PROSITE" id="PS50089"/>
    </source>
</evidence>
<name>A0ABD3U5W3_9LAMI</name>
<dbReference type="EMBL" id="JBJXBP010000002">
    <property type="protein sequence ID" value="KAL3844331.1"/>
    <property type="molecule type" value="Genomic_DNA"/>
</dbReference>
<feature type="compositionally biased region" description="Low complexity" evidence="9">
    <location>
        <begin position="219"/>
        <end position="238"/>
    </location>
</feature>
<dbReference type="Gene3D" id="3.30.40.10">
    <property type="entry name" value="Zinc/RING finger domain, C3HC4 (zinc finger)"/>
    <property type="match status" value="1"/>
</dbReference>